<comment type="caution">
    <text evidence="1">The sequence shown here is derived from an EMBL/GenBank/DDBJ whole genome shotgun (WGS) entry which is preliminary data.</text>
</comment>
<dbReference type="Proteomes" id="UP001163603">
    <property type="component" value="Chromosome 8"/>
</dbReference>
<accession>A0ACC0Y6J8</accession>
<evidence type="ECO:0000313" key="1">
    <source>
        <dbReference type="EMBL" id="KAJ0030229.1"/>
    </source>
</evidence>
<keyword evidence="2" id="KW-1185">Reference proteome</keyword>
<name>A0ACC0Y6J8_9ROSI</name>
<proteinExistence type="predicted"/>
<reference evidence="2" key="1">
    <citation type="journal article" date="2023" name="G3 (Bethesda)">
        <title>Genome assembly and association tests identify interacting loci associated with vigor, precocity, and sex in interspecific pistachio rootstocks.</title>
        <authorList>
            <person name="Palmer W."/>
            <person name="Jacygrad E."/>
            <person name="Sagayaradj S."/>
            <person name="Cavanaugh K."/>
            <person name="Han R."/>
            <person name="Bertier L."/>
            <person name="Beede B."/>
            <person name="Kafkas S."/>
            <person name="Golino D."/>
            <person name="Preece J."/>
            <person name="Michelmore R."/>
        </authorList>
    </citation>
    <scope>NUCLEOTIDE SEQUENCE [LARGE SCALE GENOMIC DNA]</scope>
</reference>
<dbReference type="EMBL" id="CM047743">
    <property type="protein sequence ID" value="KAJ0030229.1"/>
    <property type="molecule type" value="Genomic_DNA"/>
</dbReference>
<sequence>MVANWKEPLTAETVEKRKHFMPKKVGTPRKSEIVFISPTGEEISNKRRLEQYLKAHPGGPASSEFDWGTGETPRRSARISEKVKASPTAESESPRKRSKKSSASKKDNKEIENAPERNEEINEVHMKEAEKTEKDNAEVEEEKDVVKESQAENKDEQDPDAKNEAPPNRAKAEEDVDMSNDAVGASKKNAGAEPGNLQGAQNGIQDDGLGVTEDKIDMESAKDQEKVGKPQVETQKELGSGEQDKATLATAEGEGKQKTDGSSPEAEGELKEKDAVNINDEELNKSGVSEISKKVEEVIENGSHDSAKVKPSLCNNKLEMYEFSITQCPFSGWICNNKLEMYEFSTTQCPVSGWMLGLLAHFRLSGIDCHRFQIQEILYKIESANFGDGCWIYTFMLLASHWGEKMIKALKHLYMECSPIERDIFVPLMYDVQP</sequence>
<protein>
    <submittedName>
        <fullName evidence="1">Uncharacterized protein</fullName>
    </submittedName>
</protein>
<gene>
    <name evidence="1" type="ORF">Pint_13001</name>
</gene>
<organism evidence="1 2">
    <name type="scientific">Pistacia integerrima</name>
    <dbReference type="NCBI Taxonomy" id="434235"/>
    <lineage>
        <taxon>Eukaryota</taxon>
        <taxon>Viridiplantae</taxon>
        <taxon>Streptophyta</taxon>
        <taxon>Embryophyta</taxon>
        <taxon>Tracheophyta</taxon>
        <taxon>Spermatophyta</taxon>
        <taxon>Magnoliopsida</taxon>
        <taxon>eudicotyledons</taxon>
        <taxon>Gunneridae</taxon>
        <taxon>Pentapetalae</taxon>
        <taxon>rosids</taxon>
        <taxon>malvids</taxon>
        <taxon>Sapindales</taxon>
        <taxon>Anacardiaceae</taxon>
        <taxon>Pistacia</taxon>
    </lineage>
</organism>
<evidence type="ECO:0000313" key="2">
    <source>
        <dbReference type="Proteomes" id="UP001163603"/>
    </source>
</evidence>